<keyword evidence="2" id="KW-1185">Reference proteome</keyword>
<dbReference type="STRING" id="649349.Lbys_3293"/>
<evidence type="ECO:0000313" key="1">
    <source>
        <dbReference type="EMBL" id="ADQ18950.1"/>
    </source>
</evidence>
<dbReference type="AlphaFoldDB" id="E4RWL0"/>
<evidence type="ECO:0000313" key="2">
    <source>
        <dbReference type="Proteomes" id="UP000007435"/>
    </source>
</evidence>
<protein>
    <submittedName>
        <fullName evidence="1">Uncharacterized protein</fullName>
    </submittedName>
</protein>
<sequence length="99" mass="11777">MTKIKYILLSSLLLIELSCKEQTLEIELQPLTVKLLEQFSLEQKSYLDTLVFYNEPVFYSLAVDKVKDETRIQMYLIENNLDVYVTLPFLGHRIIKQRY</sequence>
<organism evidence="1 2">
    <name type="scientific">Leadbetterella byssophila (strain DSM 17132 / JCM 16389 / KACC 11308 / NBRC 106382 / 4M15)</name>
    <dbReference type="NCBI Taxonomy" id="649349"/>
    <lineage>
        <taxon>Bacteria</taxon>
        <taxon>Pseudomonadati</taxon>
        <taxon>Bacteroidota</taxon>
        <taxon>Cytophagia</taxon>
        <taxon>Cytophagales</taxon>
        <taxon>Leadbetterellaceae</taxon>
        <taxon>Leadbetterella</taxon>
    </lineage>
</organism>
<dbReference type="HOGENOM" id="CLU_2316801_0_0_10"/>
<dbReference type="KEGG" id="lby:Lbys_3293"/>
<dbReference type="EMBL" id="CP002305">
    <property type="protein sequence ID" value="ADQ18950.1"/>
    <property type="molecule type" value="Genomic_DNA"/>
</dbReference>
<name>E4RWL0_LEAB4</name>
<accession>E4RWL0</accession>
<gene>
    <name evidence="1" type="ordered locus">Lbys_3293</name>
</gene>
<reference evidence="1 2" key="2">
    <citation type="journal article" date="2011" name="Stand. Genomic Sci.">
        <title>Complete genome sequence of Leadbetterella byssophila type strain (4M15).</title>
        <authorList>
            <person name="Abt B."/>
            <person name="Teshima H."/>
            <person name="Lucas S."/>
            <person name="Lapidus A."/>
            <person name="Del Rio T.G."/>
            <person name="Nolan M."/>
            <person name="Tice H."/>
            <person name="Cheng J.F."/>
            <person name="Pitluck S."/>
            <person name="Liolios K."/>
            <person name="Pagani I."/>
            <person name="Ivanova N."/>
            <person name="Mavromatis K."/>
            <person name="Pati A."/>
            <person name="Tapia R."/>
            <person name="Han C."/>
            <person name="Goodwin L."/>
            <person name="Chen A."/>
            <person name="Palaniappan K."/>
            <person name="Land M."/>
            <person name="Hauser L."/>
            <person name="Chang Y.J."/>
            <person name="Jeffries C.D."/>
            <person name="Rohde M."/>
            <person name="Goker M."/>
            <person name="Tindall B.J."/>
            <person name="Detter J.C."/>
            <person name="Woyke T."/>
            <person name="Bristow J."/>
            <person name="Eisen J.A."/>
            <person name="Markowitz V."/>
            <person name="Hugenholtz P."/>
            <person name="Klenk H.P."/>
            <person name="Kyrpides N.C."/>
        </authorList>
    </citation>
    <scope>NUCLEOTIDE SEQUENCE [LARGE SCALE GENOMIC DNA]</scope>
    <source>
        <strain evidence="2">DSM 17132 / JCM 16389 / KACC 11308 / NBRC 106382 / 4M15</strain>
    </source>
</reference>
<reference key="1">
    <citation type="submission" date="2010-11" db="EMBL/GenBank/DDBJ databases">
        <title>The complete genome of Leadbetterella byssophila DSM 17132.</title>
        <authorList>
            <consortium name="US DOE Joint Genome Institute (JGI-PGF)"/>
            <person name="Lucas S."/>
            <person name="Copeland A."/>
            <person name="Lapidus A."/>
            <person name="Glavina del Rio T."/>
            <person name="Dalin E."/>
            <person name="Tice H."/>
            <person name="Bruce D."/>
            <person name="Goodwin L."/>
            <person name="Pitluck S."/>
            <person name="Kyrpides N."/>
            <person name="Mavromatis K."/>
            <person name="Ivanova N."/>
            <person name="Teshima H."/>
            <person name="Brettin T."/>
            <person name="Detter J.C."/>
            <person name="Han C."/>
            <person name="Tapia R."/>
            <person name="Land M."/>
            <person name="Hauser L."/>
            <person name="Markowitz V."/>
            <person name="Cheng J.-F."/>
            <person name="Hugenholtz P."/>
            <person name="Woyke T."/>
            <person name="Wu D."/>
            <person name="Tindall B."/>
            <person name="Pomrenke H.G."/>
            <person name="Brambilla E."/>
            <person name="Klenk H.-P."/>
            <person name="Eisen J.A."/>
        </authorList>
    </citation>
    <scope>NUCLEOTIDE SEQUENCE [LARGE SCALE GENOMIC DNA]</scope>
    <source>
        <strain>DSM 17132</strain>
    </source>
</reference>
<dbReference type="Proteomes" id="UP000007435">
    <property type="component" value="Chromosome"/>
</dbReference>
<proteinExistence type="predicted"/>